<dbReference type="GO" id="GO:0046872">
    <property type="term" value="F:metal ion binding"/>
    <property type="evidence" value="ECO:0007669"/>
    <property type="project" value="UniProtKB-KW"/>
</dbReference>
<dbReference type="AlphaFoldDB" id="A0A936F4S9"/>
<keyword evidence="3" id="KW-0479">Metal-binding</keyword>
<feature type="region of interest" description="Disordered" evidence="7">
    <location>
        <begin position="1"/>
        <end position="22"/>
    </location>
</feature>
<reference evidence="9 10" key="1">
    <citation type="submission" date="2020-10" db="EMBL/GenBank/DDBJ databases">
        <title>Connecting structure to function with the recovery of over 1000 high-quality activated sludge metagenome-assembled genomes encoding full-length rRNA genes using long-read sequencing.</title>
        <authorList>
            <person name="Singleton C.M."/>
            <person name="Petriglieri F."/>
            <person name="Kristensen J.M."/>
            <person name="Kirkegaard R.H."/>
            <person name="Michaelsen T.Y."/>
            <person name="Andersen M.H."/>
            <person name="Karst S.M."/>
            <person name="Dueholm M.S."/>
            <person name="Nielsen P.H."/>
            <person name="Albertsen M."/>
        </authorList>
    </citation>
    <scope>NUCLEOTIDE SEQUENCE [LARGE SCALE GENOMIC DNA]</scope>
    <source>
        <strain evidence="9">OdNE_18-Q3-R46-58_MAXAC.008</strain>
    </source>
</reference>
<comment type="cofactor">
    <cofactor evidence="2">
        <name>Mg(2+)</name>
        <dbReference type="ChEBI" id="CHEBI:18420"/>
    </cofactor>
</comment>
<organism evidence="9 10">
    <name type="scientific">Candidatus Geothrix odensensis</name>
    <dbReference type="NCBI Taxonomy" id="2954440"/>
    <lineage>
        <taxon>Bacteria</taxon>
        <taxon>Pseudomonadati</taxon>
        <taxon>Acidobacteriota</taxon>
        <taxon>Holophagae</taxon>
        <taxon>Holophagales</taxon>
        <taxon>Holophagaceae</taxon>
        <taxon>Geothrix</taxon>
    </lineage>
</organism>
<feature type="domain" description="Nudix hydrolase" evidence="8">
    <location>
        <begin position="49"/>
        <end position="185"/>
    </location>
</feature>
<name>A0A936F4S9_9BACT</name>
<keyword evidence="5" id="KW-0460">Magnesium</keyword>
<evidence type="ECO:0000256" key="1">
    <source>
        <dbReference type="ARBA" id="ARBA00001936"/>
    </source>
</evidence>
<accession>A0A936F4S9</accession>
<evidence type="ECO:0000256" key="4">
    <source>
        <dbReference type="ARBA" id="ARBA00022801"/>
    </source>
</evidence>
<evidence type="ECO:0000256" key="5">
    <source>
        <dbReference type="ARBA" id="ARBA00022842"/>
    </source>
</evidence>
<dbReference type="GO" id="GO:0010945">
    <property type="term" value="F:coenzyme A diphosphatase activity"/>
    <property type="evidence" value="ECO:0007669"/>
    <property type="project" value="InterPro"/>
</dbReference>
<evidence type="ECO:0000256" key="3">
    <source>
        <dbReference type="ARBA" id="ARBA00022723"/>
    </source>
</evidence>
<dbReference type="PANTHER" id="PTHR12992">
    <property type="entry name" value="NUDIX HYDROLASE"/>
    <property type="match status" value="1"/>
</dbReference>
<dbReference type="InterPro" id="IPR000086">
    <property type="entry name" value="NUDIX_hydrolase_dom"/>
</dbReference>
<evidence type="ECO:0000313" key="10">
    <source>
        <dbReference type="Proteomes" id="UP000709959"/>
    </source>
</evidence>
<dbReference type="PANTHER" id="PTHR12992:SF11">
    <property type="entry name" value="MITOCHONDRIAL COENZYME A DIPHOSPHATASE NUDT8"/>
    <property type="match status" value="1"/>
</dbReference>
<gene>
    <name evidence="9" type="ORF">IPN91_15740</name>
</gene>
<dbReference type="Pfam" id="PF00293">
    <property type="entry name" value="NUDIX"/>
    <property type="match status" value="1"/>
</dbReference>
<dbReference type="EMBL" id="JADKCH010000033">
    <property type="protein sequence ID" value="MBK8574031.1"/>
    <property type="molecule type" value="Genomic_DNA"/>
</dbReference>
<proteinExistence type="predicted"/>
<evidence type="ECO:0000313" key="9">
    <source>
        <dbReference type="EMBL" id="MBK8574031.1"/>
    </source>
</evidence>
<evidence type="ECO:0000259" key="8">
    <source>
        <dbReference type="PROSITE" id="PS51462"/>
    </source>
</evidence>
<evidence type="ECO:0000256" key="7">
    <source>
        <dbReference type="SAM" id="MobiDB-lite"/>
    </source>
</evidence>
<keyword evidence="4" id="KW-0378">Hydrolase</keyword>
<dbReference type="SUPFAM" id="SSF55811">
    <property type="entry name" value="Nudix"/>
    <property type="match status" value="1"/>
</dbReference>
<sequence>MSAQEGKAPTWRPPETAPPVPWPRIAESLRVPQLGPEPHRLSPRIPEDPRRAAVGVILWGDAEGARKLVLVQRGFGAPHHPGEVAFPGGMVEPRDRDLPGTARREVAEELGIADGLWELGCFPDGVAKARVRFTPVFFRWETDEPRFHLDRELEQVLMLPLAPLLAAPWTLETFERHGLTLEVPRLELPQAPLWGATAFVLKAWLDVLAGIQPQTAGLK</sequence>
<keyword evidence="6" id="KW-0464">Manganese</keyword>
<dbReference type="Proteomes" id="UP000709959">
    <property type="component" value="Unassembled WGS sequence"/>
</dbReference>
<comment type="caution">
    <text evidence="9">The sequence shown here is derived from an EMBL/GenBank/DDBJ whole genome shotgun (WGS) entry which is preliminary data.</text>
</comment>
<feature type="compositionally biased region" description="Pro residues" evidence="7">
    <location>
        <begin position="11"/>
        <end position="22"/>
    </location>
</feature>
<dbReference type="PROSITE" id="PS51462">
    <property type="entry name" value="NUDIX"/>
    <property type="match status" value="1"/>
</dbReference>
<dbReference type="InterPro" id="IPR045121">
    <property type="entry name" value="CoAse"/>
</dbReference>
<dbReference type="CDD" id="cd03426">
    <property type="entry name" value="NUDIX_CoAse_Nudt7"/>
    <property type="match status" value="1"/>
</dbReference>
<evidence type="ECO:0000256" key="2">
    <source>
        <dbReference type="ARBA" id="ARBA00001946"/>
    </source>
</evidence>
<protein>
    <submittedName>
        <fullName evidence="9">NUDIX domain-containing protein</fullName>
    </submittedName>
</protein>
<comment type="cofactor">
    <cofactor evidence="1">
        <name>Mn(2+)</name>
        <dbReference type="ChEBI" id="CHEBI:29035"/>
    </cofactor>
</comment>
<dbReference type="Gene3D" id="3.90.79.10">
    <property type="entry name" value="Nucleoside Triphosphate Pyrophosphohydrolase"/>
    <property type="match status" value="1"/>
</dbReference>
<dbReference type="InterPro" id="IPR015797">
    <property type="entry name" value="NUDIX_hydrolase-like_dom_sf"/>
</dbReference>
<evidence type="ECO:0000256" key="6">
    <source>
        <dbReference type="ARBA" id="ARBA00023211"/>
    </source>
</evidence>